<evidence type="ECO:0008006" key="3">
    <source>
        <dbReference type="Google" id="ProtNLM"/>
    </source>
</evidence>
<name>A0A1F7I8I7_9BACT</name>
<gene>
    <name evidence="1" type="ORF">A3F34_02960</name>
</gene>
<proteinExistence type="predicted"/>
<organism evidence="1 2">
    <name type="scientific">Candidatus Roizmanbacteria bacterium RIFCSPHIGHO2_12_FULL_44_10</name>
    <dbReference type="NCBI Taxonomy" id="1802054"/>
    <lineage>
        <taxon>Bacteria</taxon>
        <taxon>Candidatus Roizmaniibacteriota</taxon>
    </lineage>
</organism>
<reference evidence="1 2" key="1">
    <citation type="journal article" date="2016" name="Nat. Commun.">
        <title>Thousands of microbial genomes shed light on interconnected biogeochemical processes in an aquifer system.</title>
        <authorList>
            <person name="Anantharaman K."/>
            <person name="Brown C.T."/>
            <person name="Hug L.A."/>
            <person name="Sharon I."/>
            <person name="Castelle C.J."/>
            <person name="Probst A.J."/>
            <person name="Thomas B.C."/>
            <person name="Singh A."/>
            <person name="Wilkins M.J."/>
            <person name="Karaoz U."/>
            <person name="Brodie E.L."/>
            <person name="Williams K.H."/>
            <person name="Hubbard S.S."/>
            <person name="Banfield J.F."/>
        </authorList>
    </citation>
    <scope>NUCLEOTIDE SEQUENCE [LARGE SCALE GENOMIC DNA]</scope>
</reference>
<sequence>MEKKILIDCTLTGGRGPAKKAAEFIWECQRRSINYFLLTDLKLAERFKELDIKPDQVLNIDFNSADKEIYSVFEKNLRLIDFDLLVKFGARVPGPYVARALGKPYIIIDGGLPDRLEQYPSLYDSETYFNAEKYILTTNFPWKPDLTPRFTNVKVCYFPISKKTQKFVNLLKTKKKSQIIRSVSKMLTNFPKKYDLVINLSMTDDYVQYKSRTTYGAWLKTKQYDQTVGFIRRLITDLALIDDKKKVIIMDSAISQIALDLYGEFRNIYPVTWKNKWDYYTEIALDRIADFTISRAANYQPFIYALSQGTNITTPVPADGYMNEDSAAIQASALGLTKLITYDDSDYVQKAGEFFNNSSEIKAVARKQETNMNVFGKKSGTIEEIISYFECI</sequence>
<evidence type="ECO:0000313" key="1">
    <source>
        <dbReference type="EMBL" id="OGK39687.1"/>
    </source>
</evidence>
<accession>A0A1F7I8I7</accession>
<dbReference type="EMBL" id="MGAE01000014">
    <property type="protein sequence ID" value="OGK39687.1"/>
    <property type="molecule type" value="Genomic_DNA"/>
</dbReference>
<evidence type="ECO:0000313" key="2">
    <source>
        <dbReference type="Proteomes" id="UP000179024"/>
    </source>
</evidence>
<dbReference type="Proteomes" id="UP000179024">
    <property type="component" value="Unassembled WGS sequence"/>
</dbReference>
<dbReference type="AlphaFoldDB" id="A0A1F7I8I7"/>
<protein>
    <recommendedName>
        <fullName evidence="3">Glycosyl transferase family 1 domain-containing protein</fullName>
    </recommendedName>
</protein>
<comment type="caution">
    <text evidence="1">The sequence shown here is derived from an EMBL/GenBank/DDBJ whole genome shotgun (WGS) entry which is preliminary data.</text>
</comment>